<sequence length="160" mass="16640">MNRCAPLLLALLLSGGPVAAQRWSAVPPEWTALAAQPPGFAGTVVDVAGARPRVTVLSAGGARPPTDQLGEEARTAARAGVLRVGMARFTLAQNSAALREVGGAGRFDPLLNRVLVPPGRPAHPSGVTVTPAEVDRDSRLSVFVRPTSPARGPWRPTCGW</sequence>
<dbReference type="EMBL" id="BMQN01000003">
    <property type="protein sequence ID" value="GGR92702.1"/>
    <property type="molecule type" value="Genomic_DNA"/>
</dbReference>
<gene>
    <name evidence="2" type="ORF">GCM10008960_19590</name>
</gene>
<keyword evidence="3" id="KW-1185">Reference proteome</keyword>
<reference evidence="3" key="1">
    <citation type="journal article" date="2019" name="Int. J. Syst. Evol. Microbiol.">
        <title>The Global Catalogue of Microorganisms (GCM) 10K type strain sequencing project: providing services to taxonomists for standard genome sequencing and annotation.</title>
        <authorList>
            <consortium name="The Broad Institute Genomics Platform"/>
            <consortium name="The Broad Institute Genome Sequencing Center for Infectious Disease"/>
            <person name="Wu L."/>
            <person name="Ma J."/>
        </authorList>
    </citation>
    <scope>NUCLEOTIDE SEQUENCE [LARGE SCALE GENOMIC DNA]</scope>
    <source>
        <strain evidence="3">JCM 31405</strain>
    </source>
</reference>
<comment type="caution">
    <text evidence="2">The sequence shown here is derived from an EMBL/GenBank/DDBJ whole genome shotgun (WGS) entry which is preliminary data.</text>
</comment>
<dbReference type="RefSeq" id="WP_189072988.1">
    <property type="nucleotide sequence ID" value="NZ_BMQN01000003.1"/>
</dbReference>
<evidence type="ECO:0000256" key="1">
    <source>
        <dbReference type="SAM" id="SignalP"/>
    </source>
</evidence>
<feature type="chain" id="PRO_5046417514" evidence="1">
    <location>
        <begin position="20"/>
        <end position="160"/>
    </location>
</feature>
<evidence type="ECO:0000313" key="2">
    <source>
        <dbReference type="EMBL" id="GGR92702.1"/>
    </source>
</evidence>
<keyword evidence="1" id="KW-0732">Signal</keyword>
<proteinExistence type="predicted"/>
<feature type="signal peptide" evidence="1">
    <location>
        <begin position="1"/>
        <end position="19"/>
    </location>
</feature>
<protein>
    <submittedName>
        <fullName evidence="2">Uncharacterized protein</fullName>
    </submittedName>
</protein>
<accession>A0ABQ2S609</accession>
<organism evidence="2 3">
    <name type="scientific">Deinococcus sedimenti</name>
    <dbReference type="NCBI Taxonomy" id="1867090"/>
    <lineage>
        <taxon>Bacteria</taxon>
        <taxon>Thermotogati</taxon>
        <taxon>Deinococcota</taxon>
        <taxon>Deinococci</taxon>
        <taxon>Deinococcales</taxon>
        <taxon>Deinococcaceae</taxon>
        <taxon>Deinococcus</taxon>
    </lineage>
</organism>
<evidence type="ECO:0000313" key="3">
    <source>
        <dbReference type="Proteomes" id="UP000644548"/>
    </source>
</evidence>
<dbReference type="Proteomes" id="UP000644548">
    <property type="component" value="Unassembled WGS sequence"/>
</dbReference>
<name>A0ABQ2S609_9DEIO</name>